<protein>
    <recommendedName>
        <fullName evidence="9">Selenoprotein O</fullName>
    </recommendedName>
</protein>
<dbReference type="OrthoDB" id="10254721at2759"/>
<keyword evidence="6" id="KW-0547">Nucleotide-binding</keyword>
<dbReference type="Proteomes" id="UP000792457">
    <property type="component" value="Unassembled WGS sequence"/>
</dbReference>
<evidence type="ECO:0000256" key="5">
    <source>
        <dbReference type="ARBA" id="ARBA00022723"/>
    </source>
</evidence>
<reference evidence="10" key="2">
    <citation type="submission" date="2017-10" db="EMBL/GenBank/DDBJ databases">
        <title>Ladona fulva Genome sequencing and assembly.</title>
        <authorList>
            <person name="Murali S."/>
            <person name="Richards S."/>
            <person name="Bandaranaike D."/>
            <person name="Bellair M."/>
            <person name="Blankenburg K."/>
            <person name="Chao H."/>
            <person name="Dinh H."/>
            <person name="Doddapaneni H."/>
            <person name="Dugan-Rocha S."/>
            <person name="Elkadiri S."/>
            <person name="Gnanaolivu R."/>
            <person name="Hernandez B."/>
            <person name="Skinner E."/>
            <person name="Javaid M."/>
            <person name="Lee S."/>
            <person name="Li M."/>
            <person name="Ming W."/>
            <person name="Munidasa M."/>
            <person name="Muniz J."/>
            <person name="Nguyen L."/>
            <person name="Hughes D."/>
            <person name="Osuji N."/>
            <person name="Pu L.-L."/>
            <person name="Puazo M."/>
            <person name="Qu C."/>
            <person name="Quiroz J."/>
            <person name="Raj R."/>
            <person name="Weissenberger G."/>
            <person name="Xin Y."/>
            <person name="Zou X."/>
            <person name="Han Y."/>
            <person name="Worley K."/>
            <person name="Muzny D."/>
            <person name="Gibbs R."/>
        </authorList>
    </citation>
    <scope>NUCLEOTIDE SEQUENCE</scope>
    <source>
        <strain evidence="10">Sampled in the wild</strain>
    </source>
</reference>
<evidence type="ECO:0000256" key="4">
    <source>
        <dbReference type="ARBA" id="ARBA00022695"/>
    </source>
</evidence>
<proteinExistence type="inferred from homology"/>
<dbReference type="HAMAP" id="MF_00692">
    <property type="entry name" value="SelO"/>
    <property type="match status" value="1"/>
</dbReference>
<sequence>MLMNMNQWKFSVSKLLQLPLDPILENYVRLVKNAIFSIVLPTPLETEIKLIAASQDVIKNILDLDPSVTESKEFIEFVAGNKILESCAPLAHRYGGHQFGVWAGQLGDGRAHLLGEYVNRKGERWELQLKGSGKSPYSRGADGRAVIRSSIREFLCAEAMHFLGVPTSRVAAVVCSQDPVIRDRFYDGNPQTERAAVVLRLAPTWFRFGSLEILAKNYDEWETLKILAKYLTQTLLPKEVLQSCQPKDSPKLLLALIEQVAEGTWKLAVHWEAVGFVHGVLNTDNLSLGCVTIDYGPFGFVEAYNPHFIPNTSDSNGRYSLKGQWHAIDWDLQRLVNALTPLLCSDESDSEGEDDFSDEARQILEVSSQKALIWKKYAFCGKLGLPSGKKWIDVTKGGSTNMEEELLEDDDASSQDELVETLLNMMEETQSDFTMTFRQLGEEDLNNLYPEKLPDHLWALKKLSEHRNYQSFLDAYRERLMSEGVTEEERKKTMQEVNPCYVLRNWMAEEAIKMAETEDDFSKVRLLLDVLSNPYERQKVAEEAGYSSPSPVWASCIRVSCSS</sequence>
<organism evidence="10 11">
    <name type="scientific">Ladona fulva</name>
    <name type="common">Scarce chaser dragonfly</name>
    <name type="synonym">Libellula fulva</name>
    <dbReference type="NCBI Taxonomy" id="123851"/>
    <lineage>
        <taxon>Eukaryota</taxon>
        <taxon>Metazoa</taxon>
        <taxon>Ecdysozoa</taxon>
        <taxon>Arthropoda</taxon>
        <taxon>Hexapoda</taxon>
        <taxon>Insecta</taxon>
        <taxon>Pterygota</taxon>
        <taxon>Palaeoptera</taxon>
        <taxon>Odonata</taxon>
        <taxon>Epiprocta</taxon>
        <taxon>Anisoptera</taxon>
        <taxon>Libelluloidea</taxon>
        <taxon>Libellulidae</taxon>
        <taxon>Ladona</taxon>
    </lineage>
</organism>
<accession>A0A8K0KFB6</accession>
<dbReference type="EMBL" id="KZ308717">
    <property type="protein sequence ID" value="KAG8233427.1"/>
    <property type="molecule type" value="Genomic_DNA"/>
</dbReference>
<keyword evidence="11" id="KW-1185">Reference proteome</keyword>
<comment type="similarity">
    <text evidence="2">Belongs to the SELO family.</text>
</comment>
<dbReference type="GO" id="GO:0005524">
    <property type="term" value="F:ATP binding"/>
    <property type="evidence" value="ECO:0007669"/>
    <property type="project" value="UniProtKB-KW"/>
</dbReference>
<dbReference type="AlphaFoldDB" id="A0A8K0KFB6"/>
<evidence type="ECO:0000256" key="3">
    <source>
        <dbReference type="ARBA" id="ARBA00022679"/>
    </source>
</evidence>
<dbReference type="PANTHER" id="PTHR12153:SF18">
    <property type="entry name" value="SELENOPROTEIN O"/>
    <property type="match status" value="1"/>
</dbReference>
<dbReference type="PANTHER" id="PTHR12153">
    <property type="entry name" value="SELENOPROTEIN O"/>
    <property type="match status" value="1"/>
</dbReference>
<dbReference type="GO" id="GO:0046872">
    <property type="term" value="F:metal ion binding"/>
    <property type="evidence" value="ECO:0007669"/>
    <property type="project" value="UniProtKB-KW"/>
</dbReference>
<evidence type="ECO:0000313" key="11">
    <source>
        <dbReference type="Proteomes" id="UP000792457"/>
    </source>
</evidence>
<name>A0A8K0KFB6_LADFU</name>
<reference evidence="10" key="1">
    <citation type="submission" date="2013-04" db="EMBL/GenBank/DDBJ databases">
        <authorList>
            <person name="Qu J."/>
            <person name="Murali S.C."/>
            <person name="Bandaranaike D."/>
            <person name="Bellair M."/>
            <person name="Blankenburg K."/>
            <person name="Chao H."/>
            <person name="Dinh H."/>
            <person name="Doddapaneni H."/>
            <person name="Downs B."/>
            <person name="Dugan-Rocha S."/>
            <person name="Elkadiri S."/>
            <person name="Gnanaolivu R.D."/>
            <person name="Hernandez B."/>
            <person name="Javaid M."/>
            <person name="Jayaseelan J.C."/>
            <person name="Lee S."/>
            <person name="Li M."/>
            <person name="Ming W."/>
            <person name="Munidasa M."/>
            <person name="Muniz J."/>
            <person name="Nguyen L."/>
            <person name="Ongeri F."/>
            <person name="Osuji N."/>
            <person name="Pu L.-L."/>
            <person name="Puazo M."/>
            <person name="Qu C."/>
            <person name="Quiroz J."/>
            <person name="Raj R."/>
            <person name="Weissenberger G."/>
            <person name="Xin Y."/>
            <person name="Zou X."/>
            <person name="Han Y."/>
            <person name="Richards S."/>
            <person name="Worley K."/>
            <person name="Muzny D."/>
            <person name="Gibbs R."/>
        </authorList>
    </citation>
    <scope>NUCLEOTIDE SEQUENCE</scope>
    <source>
        <strain evidence="10">Sampled in the wild</strain>
    </source>
</reference>
<keyword evidence="5" id="KW-0479">Metal-binding</keyword>
<dbReference type="Pfam" id="PF02696">
    <property type="entry name" value="SelO"/>
    <property type="match status" value="1"/>
</dbReference>
<evidence type="ECO:0000256" key="8">
    <source>
        <dbReference type="ARBA" id="ARBA00022842"/>
    </source>
</evidence>
<evidence type="ECO:0000256" key="7">
    <source>
        <dbReference type="ARBA" id="ARBA00022840"/>
    </source>
</evidence>
<keyword evidence="7" id="KW-0067">ATP-binding</keyword>
<keyword evidence="4" id="KW-0548">Nucleotidyltransferase</keyword>
<evidence type="ECO:0000256" key="6">
    <source>
        <dbReference type="ARBA" id="ARBA00022741"/>
    </source>
</evidence>
<gene>
    <name evidence="10" type="ORF">J437_LFUL013421</name>
</gene>
<evidence type="ECO:0000256" key="2">
    <source>
        <dbReference type="ARBA" id="ARBA00009747"/>
    </source>
</evidence>
<keyword evidence="8" id="KW-0460">Magnesium</keyword>
<evidence type="ECO:0000256" key="9">
    <source>
        <dbReference type="ARBA" id="ARBA00031547"/>
    </source>
</evidence>
<evidence type="ECO:0000313" key="10">
    <source>
        <dbReference type="EMBL" id="KAG8233427.1"/>
    </source>
</evidence>
<dbReference type="GO" id="GO:0016779">
    <property type="term" value="F:nucleotidyltransferase activity"/>
    <property type="evidence" value="ECO:0007669"/>
    <property type="project" value="UniProtKB-KW"/>
</dbReference>
<evidence type="ECO:0000256" key="1">
    <source>
        <dbReference type="ARBA" id="ARBA00001946"/>
    </source>
</evidence>
<comment type="caution">
    <text evidence="10">The sequence shown here is derived from an EMBL/GenBank/DDBJ whole genome shotgun (WGS) entry which is preliminary data.</text>
</comment>
<dbReference type="InterPro" id="IPR003846">
    <property type="entry name" value="SelO"/>
</dbReference>
<comment type="cofactor">
    <cofactor evidence="1">
        <name>Mg(2+)</name>
        <dbReference type="ChEBI" id="CHEBI:18420"/>
    </cofactor>
</comment>
<keyword evidence="3" id="KW-0808">Transferase</keyword>